<organism evidence="2 4">
    <name type="scientific">Mycena alexandri</name>
    <dbReference type="NCBI Taxonomy" id="1745969"/>
    <lineage>
        <taxon>Eukaryota</taxon>
        <taxon>Fungi</taxon>
        <taxon>Dikarya</taxon>
        <taxon>Basidiomycota</taxon>
        <taxon>Agaricomycotina</taxon>
        <taxon>Agaricomycetes</taxon>
        <taxon>Agaricomycetidae</taxon>
        <taxon>Agaricales</taxon>
        <taxon>Marasmiineae</taxon>
        <taxon>Mycenaceae</taxon>
        <taxon>Mycena</taxon>
    </lineage>
</organism>
<proteinExistence type="predicted"/>
<evidence type="ECO:0000313" key="3">
    <source>
        <dbReference type="EMBL" id="KAJ7017457.1"/>
    </source>
</evidence>
<name>A0AAD6RZG5_9AGAR</name>
<dbReference type="EMBL" id="JARJCM010000405">
    <property type="protein sequence ID" value="KAJ7017456.1"/>
    <property type="molecule type" value="Genomic_DNA"/>
</dbReference>
<evidence type="ECO:0000313" key="2">
    <source>
        <dbReference type="EMBL" id="KAJ7017456.1"/>
    </source>
</evidence>
<protein>
    <submittedName>
        <fullName evidence="2">Uncharacterized protein</fullName>
    </submittedName>
</protein>
<comment type="caution">
    <text evidence="2">The sequence shown here is derived from an EMBL/GenBank/DDBJ whole genome shotgun (WGS) entry which is preliminary data.</text>
</comment>
<dbReference type="EMBL" id="JARJCM010000405">
    <property type="protein sequence ID" value="KAJ7017457.1"/>
    <property type="molecule type" value="Genomic_DNA"/>
</dbReference>
<gene>
    <name evidence="2" type="ORF">C8F04DRAFT_1244095</name>
    <name evidence="3" type="ORF">C8F04DRAFT_1244096</name>
</gene>
<keyword evidence="4" id="KW-1185">Reference proteome</keyword>
<evidence type="ECO:0000256" key="1">
    <source>
        <dbReference type="SAM" id="SignalP"/>
    </source>
</evidence>
<evidence type="ECO:0000313" key="4">
    <source>
        <dbReference type="Proteomes" id="UP001218188"/>
    </source>
</evidence>
<sequence length="150" mass="16135">MLLTVFNMSCMFTSLLWFVPGPSETLKFEFCPGNHRMVKPETSSLHSNPSCLSNVAEVDTLAHETVAWEGGAGIRARDEPCSEVNAGDELGPVMKYVDAMVEGAEVPDERPEYDIACGSTELSSNEINGSSKKGNIPLGALCIATLTDHL</sequence>
<dbReference type="AlphaFoldDB" id="A0AAD6RZG5"/>
<dbReference type="Proteomes" id="UP001218188">
    <property type="component" value="Unassembled WGS sequence"/>
</dbReference>
<reference evidence="2" key="1">
    <citation type="submission" date="2023-03" db="EMBL/GenBank/DDBJ databases">
        <title>Massive genome expansion in bonnet fungi (Mycena s.s.) driven by repeated elements and novel gene families across ecological guilds.</title>
        <authorList>
            <consortium name="Lawrence Berkeley National Laboratory"/>
            <person name="Harder C.B."/>
            <person name="Miyauchi S."/>
            <person name="Viragh M."/>
            <person name="Kuo A."/>
            <person name="Thoen E."/>
            <person name="Andreopoulos B."/>
            <person name="Lu D."/>
            <person name="Skrede I."/>
            <person name="Drula E."/>
            <person name="Henrissat B."/>
            <person name="Morin E."/>
            <person name="Kohler A."/>
            <person name="Barry K."/>
            <person name="LaButti K."/>
            <person name="Morin E."/>
            <person name="Salamov A."/>
            <person name="Lipzen A."/>
            <person name="Mereny Z."/>
            <person name="Hegedus B."/>
            <person name="Baldrian P."/>
            <person name="Stursova M."/>
            <person name="Weitz H."/>
            <person name="Taylor A."/>
            <person name="Grigoriev I.V."/>
            <person name="Nagy L.G."/>
            <person name="Martin F."/>
            <person name="Kauserud H."/>
        </authorList>
    </citation>
    <scope>NUCLEOTIDE SEQUENCE</scope>
    <source>
        <strain evidence="2">CBHHK200</strain>
    </source>
</reference>
<feature type="chain" id="PRO_5042441668" evidence="1">
    <location>
        <begin position="26"/>
        <end position="150"/>
    </location>
</feature>
<keyword evidence="1" id="KW-0732">Signal</keyword>
<accession>A0AAD6RZG5</accession>
<feature type="signal peptide" evidence="1">
    <location>
        <begin position="1"/>
        <end position="25"/>
    </location>
</feature>